<name>A0A4P6R4G4_9CAUD</name>
<keyword evidence="1" id="KW-0472">Membrane</keyword>
<evidence type="ECO:0000313" key="2">
    <source>
        <dbReference type="EMBL" id="QBJ05135.1"/>
    </source>
</evidence>
<reference evidence="3" key="1">
    <citation type="submission" date="2019-01" db="EMBL/GenBank/DDBJ databases">
        <title>New genus Fibralongavirus in Staphylococcus pseudintermedius Siphoviridae phages.</title>
        <authorList>
            <person name="Zeman M."/>
            <person name="Vrbovska V."/>
            <person name="Bardy P."/>
            <person name="Pantucek R."/>
        </authorList>
    </citation>
    <scope>NUCLEOTIDE SEQUENCE [LARGE SCALE GENOMIC DNA]</scope>
</reference>
<proteinExistence type="predicted"/>
<accession>A0A4P6R4G4</accession>
<evidence type="ECO:0000313" key="3">
    <source>
        <dbReference type="Proteomes" id="UP000310300"/>
    </source>
</evidence>
<keyword evidence="3" id="KW-1185">Reference proteome</keyword>
<dbReference type="GeneID" id="55014830"/>
<keyword evidence="1" id="KW-1133">Transmembrane helix</keyword>
<feature type="transmembrane region" description="Helical" evidence="1">
    <location>
        <begin position="12"/>
        <end position="35"/>
    </location>
</feature>
<sequence>MMTAIVDATVKTIFAILSKVSSILFSSLQLSIYIISRLIVINNPFPHLFLILRIKKYHTG</sequence>
<evidence type="ECO:0000256" key="1">
    <source>
        <dbReference type="SAM" id="Phobius"/>
    </source>
</evidence>
<protein>
    <submittedName>
        <fullName evidence="2">Uncharacterized protein</fullName>
    </submittedName>
</protein>
<dbReference type="EMBL" id="MK450538">
    <property type="protein sequence ID" value="QBJ05135.1"/>
    <property type="molecule type" value="Genomic_DNA"/>
</dbReference>
<organism evidence="2 3">
    <name type="scientific">Staphylococcus phage vB_SpsS_QT1</name>
    <dbReference type="NCBI Taxonomy" id="2510452"/>
    <lineage>
        <taxon>Viruses</taxon>
        <taxon>Duplodnaviria</taxon>
        <taxon>Heunggongvirae</taxon>
        <taxon>Uroviricota</taxon>
        <taxon>Caudoviricetes</taxon>
        <taxon>Fibralongavirus</taxon>
        <taxon>Fibralongavirus QT1</taxon>
    </lineage>
</organism>
<dbReference type="KEGG" id="vg:55014830"/>
<keyword evidence="1" id="KW-0812">Transmembrane</keyword>
<dbReference type="RefSeq" id="YP_009823320.1">
    <property type="nucleotide sequence ID" value="NC_048192.1"/>
</dbReference>
<dbReference type="Proteomes" id="UP000310300">
    <property type="component" value="Segment"/>
</dbReference>